<evidence type="ECO:0000256" key="5">
    <source>
        <dbReference type="ARBA" id="ARBA00023002"/>
    </source>
</evidence>
<keyword evidence="3 8" id="KW-0349">Heme</keyword>
<organism evidence="9 10">
    <name type="scientific">Penicillium nordicum</name>
    <dbReference type="NCBI Taxonomy" id="229535"/>
    <lineage>
        <taxon>Eukaryota</taxon>
        <taxon>Fungi</taxon>
        <taxon>Dikarya</taxon>
        <taxon>Ascomycota</taxon>
        <taxon>Pezizomycotina</taxon>
        <taxon>Eurotiomycetes</taxon>
        <taxon>Eurotiomycetidae</taxon>
        <taxon>Eurotiales</taxon>
        <taxon>Aspergillaceae</taxon>
        <taxon>Penicillium</taxon>
    </lineage>
</organism>
<evidence type="ECO:0000313" key="10">
    <source>
        <dbReference type="Proteomes" id="UP000037696"/>
    </source>
</evidence>
<dbReference type="PANTHER" id="PTHR24305">
    <property type="entry name" value="CYTOCHROME P450"/>
    <property type="match status" value="1"/>
</dbReference>
<dbReference type="AlphaFoldDB" id="A0A0M8P632"/>
<dbReference type="GO" id="GO:0043386">
    <property type="term" value="P:mycotoxin biosynthetic process"/>
    <property type="evidence" value="ECO:0007669"/>
    <property type="project" value="UniProtKB-ARBA"/>
</dbReference>
<evidence type="ECO:0000256" key="1">
    <source>
        <dbReference type="ARBA" id="ARBA00001971"/>
    </source>
</evidence>
<keyword evidence="6 8" id="KW-0408">Iron</keyword>
<dbReference type="STRING" id="229535.A0A0M8P632"/>
<dbReference type="GO" id="GO:0016705">
    <property type="term" value="F:oxidoreductase activity, acting on paired donors, with incorporation or reduction of molecular oxygen"/>
    <property type="evidence" value="ECO:0007669"/>
    <property type="project" value="InterPro"/>
</dbReference>
<dbReference type="Gene3D" id="1.10.630.10">
    <property type="entry name" value="Cytochrome P450"/>
    <property type="match status" value="1"/>
</dbReference>
<dbReference type="SUPFAM" id="SSF48264">
    <property type="entry name" value="Cytochrome P450"/>
    <property type="match status" value="1"/>
</dbReference>
<dbReference type="Pfam" id="PF00067">
    <property type="entry name" value="p450"/>
    <property type="match status" value="1"/>
</dbReference>
<evidence type="ECO:0000256" key="2">
    <source>
        <dbReference type="ARBA" id="ARBA00010617"/>
    </source>
</evidence>
<dbReference type="PRINTS" id="PR00463">
    <property type="entry name" value="EP450I"/>
</dbReference>
<dbReference type="GO" id="GO:0004497">
    <property type="term" value="F:monooxygenase activity"/>
    <property type="evidence" value="ECO:0007669"/>
    <property type="project" value="UniProtKB-KW"/>
</dbReference>
<evidence type="ECO:0008006" key="11">
    <source>
        <dbReference type="Google" id="ProtNLM"/>
    </source>
</evidence>
<dbReference type="InterPro" id="IPR050121">
    <property type="entry name" value="Cytochrome_P450_monoxygenase"/>
</dbReference>
<name>A0A0M8P632_9EURO</name>
<accession>A0A0M8P632</accession>
<dbReference type="InterPro" id="IPR002401">
    <property type="entry name" value="Cyt_P450_E_grp-I"/>
</dbReference>
<evidence type="ECO:0000256" key="4">
    <source>
        <dbReference type="ARBA" id="ARBA00022723"/>
    </source>
</evidence>
<keyword evidence="4 8" id="KW-0479">Metal-binding</keyword>
<protein>
    <recommendedName>
        <fullName evidence="11">Cytochrome P450</fullName>
    </recommendedName>
</protein>
<keyword evidence="7" id="KW-0503">Monooxygenase</keyword>
<dbReference type="GO" id="GO:0020037">
    <property type="term" value="F:heme binding"/>
    <property type="evidence" value="ECO:0007669"/>
    <property type="project" value="InterPro"/>
</dbReference>
<evidence type="ECO:0000256" key="6">
    <source>
        <dbReference type="ARBA" id="ARBA00023004"/>
    </source>
</evidence>
<dbReference type="PANTHER" id="PTHR24305:SF157">
    <property type="entry name" value="N-ACETYLTRYPTOPHAN 6-HYDROXYLASE IVOC-RELATED"/>
    <property type="match status" value="1"/>
</dbReference>
<comment type="similarity">
    <text evidence="2">Belongs to the cytochrome P450 family.</text>
</comment>
<dbReference type="InterPro" id="IPR036396">
    <property type="entry name" value="Cyt_P450_sf"/>
</dbReference>
<comment type="cofactor">
    <cofactor evidence="1 8">
        <name>heme</name>
        <dbReference type="ChEBI" id="CHEBI:30413"/>
    </cofactor>
</comment>
<comment type="caution">
    <text evidence="9">The sequence shown here is derived from an EMBL/GenBank/DDBJ whole genome shotgun (WGS) entry which is preliminary data.</text>
</comment>
<dbReference type="EMBL" id="LHQQ01000036">
    <property type="protein sequence ID" value="KOS45908.1"/>
    <property type="molecule type" value="Genomic_DNA"/>
</dbReference>
<gene>
    <name evidence="9" type="ORF">ACN38_g3135</name>
</gene>
<evidence type="ECO:0000313" key="9">
    <source>
        <dbReference type="EMBL" id="KOS45908.1"/>
    </source>
</evidence>
<dbReference type="Proteomes" id="UP000037696">
    <property type="component" value="Unassembled WGS sequence"/>
</dbReference>
<keyword evidence="5" id="KW-0560">Oxidoreductase</keyword>
<proteinExistence type="inferred from homology"/>
<keyword evidence="10" id="KW-1185">Reference proteome</keyword>
<dbReference type="GO" id="GO:0005506">
    <property type="term" value="F:iron ion binding"/>
    <property type="evidence" value="ECO:0007669"/>
    <property type="project" value="InterPro"/>
</dbReference>
<sequence>MTSIFMHHNQAIFPNSQNFIPERWMDPEQKKNLEKYLVVFSKRSRQCIGIPLARAEILLALATIFREFEMELYETTVDDVRIVRDMFNGHPRKGSQGVRVMITGWNGHPRPTGKSL</sequence>
<reference evidence="9 10" key="1">
    <citation type="submission" date="2015-08" db="EMBL/GenBank/DDBJ databases">
        <title>Genome sequencing of Penicillium nordicum.</title>
        <authorList>
            <person name="Nguyen H.D."/>
            <person name="Seifert K.A."/>
        </authorList>
    </citation>
    <scope>NUCLEOTIDE SEQUENCE [LARGE SCALE GENOMIC DNA]</scope>
    <source>
        <strain evidence="9 10">DAOMC 185683</strain>
    </source>
</reference>
<dbReference type="InterPro" id="IPR001128">
    <property type="entry name" value="Cyt_P450"/>
</dbReference>
<evidence type="ECO:0000256" key="3">
    <source>
        <dbReference type="ARBA" id="ARBA00022617"/>
    </source>
</evidence>
<evidence type="ECO:0000256" key="8">
    <source>
        <dbReference type="PIRSR" id="PIRSR602401-1"/>
    </source>
</evidence>
<dbReference type="OrthoDB" id="3945418at2759"/>
<evidence type="ECO:0000256" key="7">
    <source>
        <dbReference type="ARBA" id="ARBA00023033"/>
    </source>
</evidence>
<feature type="binding site" description="axial binding residue" evidence="8">
    <location>
        <position position="47"/>
    </location>
    <ligand>
        <name>heme</name>
        <dbReference type="ChEBI" id="CHEBI:30413"/>
    </ligand>
    <ligandPart>
        <name>Fe</name>
        <dbReference type="ChEBI" id="CHEBI:18248"/>
    </ligandPart>
</feature>